<gene>
    <name evidence="6" type="ORF">AC625_19700</name>
</gene>
<dbReference type="STRING" id="1679170.AC625_19700"/>
<feature type="chain" id="PRO_5038901796" evidence="4">
    <location>
        <begin position="22"/>
        <end position="291"/>
    </location>
</feature>
<proteinExistence type="predicted"/>
<reference evidence="7" key="1">
    <citation type="submission" date="2015-07" db="EMBL/GenBank/DDBJ databases">
        <title>Genome sequencing project for genomic taxonomy and phylogenomics of Bacillus-like bacteria.</title>
        <authorList>
            <person name="Liu B."/>
            <person name="Wang J."/>
            <person name="Zhu Y."/>
            <person name="Liu G."/>
            <person name="Chen Q."/>
            <person name="Chen Z."/>
            <person name="Lan J."/>
            <person name="Che J."/>
            <person name="Ge C."/>
            <person name="Shi H."/>
            <person name="Pan Z."/>
            <person name="Liu X."/>
        </authorList>
    </citation>
    <scope>NUCLEOTIDE SEQUENCE [LARGE SCALE GENOMIC DNA]</scope>
    <source>
        <strain evidence="7">FJAT-27997</strain>
    </source>
</reference>
<keyword evidence="3" id="KW-0449">Lipoprotein</keyword>
<dbReference type="Proteomes" id="UP000037146">
    <property type="component" value="Unassembled WGS sequence"/>
</dbReference>
<dbReference type="OrthoDB" id="8613538at2"/>
<dbReference type="AlphaFoldDB" id="A0A0K9GXZ7"/>
<organism evidence="6 7">
    <name type="scientific">Peribacillus loiseleuriae</name>
    <dbReference type="NCBI Taxonomy" id="1679170"/>
    <lineage>
        <taxon>Bacteria</taxon>
        <taxon>Bacillati</taxon>
        <taxon>Bacillota</taxon>
        <taxon>Bacilli</taxon>
        <taxon>Bacillales</taxon>
        <taxon>Bacillaceae</taxon>
        <taxon>Peribacillus</taxon>
    </lineage>
</organism>
<dbReference type="Gene3D" id="3.40.190.10">
    <property type="entry name" value="Periplasmic binding protein-like II"/>
    <property type="match status" value="2"/>
</dbReference>
<evidence type="ECO:0000256" key="1">
    <source>
        <dbReference type="ARBA" id="ARBA00022729"/>
    </source>
</evidence>
<dbReference type="Pfam" id="PF00497">
    <property type="entry name" value="SBP_bac_3"/>
    <property type="match status" value="1"/>
</dbReference>
<name>A0A0K9GXZ7_9BACI</name>
<dbReference type="EMBL" id="LFZW01000001">
    <property type="protein sequence ID" value="KMY51490.1"/>
    <property type="molecule type" value="Genomic_DNA"/>
</dbReference>
<evidence type="ECO:0000256" key="4">
    <source>
        <dbReference type="SAM" id="SignalP"/>
    </source>
</evidence>
<evidence type="ECO:0000313" key="6">
    <source>
        <dbReference type="EMBL" id="KMY51490.1"/>
    </source>
</evidence>
<keyword evidence="2" id="KW-0564">Palmitate</keyword>
<keyword evidence="1 4" id="KW-0732">Signal</keyword>
<evidence type="ECO:0000259" key="5">
    <source>
        <dbReference type="SMART" id="SM00062"/>
    </source>
</evidence>
<dbReference type="RefSeq" id="WP_049682841.1">
    <property type="nucleotide sequence ID" value="NZ_LFZW01000001.1"/>
</dbReference>
<accession>A0A0K9GXZ7</accession>
<feature type="signal peptide" evidence="4">
    <location>
        <begin position="1"/>
        <end position="21"/>
    </location>
</feature>
<dbReference type="PANTHER" id="PTHR35936">
    <property type="entry name" value="MEMBRANE-BOUND LYTIC MUREIN TRANSGLYCOSYLASE F"/>
    <property type="match status" value="1"/>
</dbReference>
<dbReference type="PROSITE" id="PS51257">
    <property type="entry name" value="PROKAR_LIPOPROTEIN"/>
    <property type="match status" value="1"/>
</dbReference>
<evidence type="ECO:0000256" key="3">
    <source>
        <dbReference type="ARBA" id="ARBA00023288"/>
    </source>
</evidence>
<dbReference type="SMART" id="SM00062">
    <property type="entry name" value="PBPb"/>
    <property type="match status" value="1"/>
</dbReference>
<evidence type="ECO:0000313" key="7">
    <source>
        <dbReference type="Proteomes" id="UP000037146"/>
    </source>
</evidence>
<dbReference type="InterPro" id="IPR001638">
    <property type="entry name" value="Solute-binding_3/MltF_N"/>
</dbReference>
<dbReference type="PATRIC" id="fig|1679170.3.peg.4472"/>
<keyword evidence="7" id="KW-1185">Reference proteome</keyword>
<evidence type="ECO:0000256" key="2">
    <source>
        <dbReference type="ARBA" id="ARBA00023139"/>
    </source>
</evidence>
<sequence length="291" mass="32399">MRNKKFLQVVATSLAVVTLLAGCGSSTSSGTESDATAGNDLKVKKVKVAYDQASKPMTWLDEKGNATGYDVEVMKLVDELLPEYEFEYVGTSSDDLLVGVEQGKYQVGVKNAFWTKERTEKFIYPKEFIGLSSAGLVLKKENEKIKTLSDFATAGFSLAPIAANNAQYTIVDEYNKANPDNKVKLKAGDAFTVDVVQWVNEERVDGGVIIGSAFDKQVKAEDGPYHNLVNDVVYNEFAVIKTWPLFNKKEQEFADAYDEAIKKLKEEKKTNDLSTEFYGRDLFEVLDTVER</sequence>
<dbReference type="SUPFAM" id="SSF53850">
    <property type="entry name" value="Periplasmic binding protein-like II"/>
    <property type="match status" value="1"/>
</dbReference>
<protein>
    <submittedName>
        <fullName evidence="6">Amino acid ABC transporter substrate-binding protein</fullName>
    </submittedName>
</protein>
<comment type="caution">
    <text evidence="6">The sequence shown here is derived from an EMBL/GenBank/DDBJ whole genome shotgun (WGS) entry which is preliminary data.</text>
</comment>
<dbReference type="PANTHER" id="PTHR35936:SF19">
    <property type="entry name" value="AMINO-ACID-BINDING PROTEIN YXEM-RELATED"/>
    <property type="match status" value="1"/>
</dbReference>
<feature type="domain" description="Solute-binding protein family 3/N-terminal" evidence="5">
    <location>
        <begin position="45"/>
        <end position="281"/>
    </location>
</feature>